<dbReference type="PANTHER" id="PTHR13194">
    <property type="entry name" value="COMPLEX I INTERMEDIATE-ASSOCIATED PROTEIN 30"/>
    <property type="match status" value="1"/>
</dbReference>
<name>A0A835GV53_9MAGN</name>
<dbReference type="Gene3D" id="2.60.120.430">
    <property type="entry name" value="Galactose-binding lectin"/>
    <property type="match status" value="1"/>
</dbReference>
<dbReference type="GO" id="GO:0009570">
    <property type="term" value="C:chloroplast stroma"/>
    <property type="evidence" value="ECO:0007669"/>
    <property type="project" value="TreeGrafter"/>
</dbReference>
<dbReference type="Proteomes" id="UP000631114">
    <property type="component" value="Unassembled WGS sequence"/>
</dbReference>
<reference evidence="3 4" key="1">
    <citation type="submission" date="2020-10" db="EMBL/GenBank/DDBJ databases">
        <title>The Coptis chinensis genome and diversification of protoberbering-type alkaloids.</title>
        <authorList>
            <person name="Wang B."/>
            <person name="Shu S."/>
            <person name="Song C."/>
            <person name="Liu Y."/>
        </authorList>
    </citation>
    <scope>NUCLEOTIDE SEQUENCE [LARGE SCALE GENOMIC DNA]</scope>
    <source>
        <strain evidence="3">HL-2020</strain>
        <tissue evidence="3">Leaf</tissue>
    </source>
</reference>
<comment type="similarity">
    <text evidence="1">Belongs to the CIA30 family.</text>
</comment>
<evidence type="ECO:0000256" key="1">
    <source>
        <dbReference type="ARBA" id="ARBA00007884"/>
    </source>
</evidence>
<dbReference type="GO" id="GO:0051082">
    <property type="term" value="F:unfolded protein binding"/>
    <property type="evidence" value="ECO:0007669"/>
    <property type="project" value="TreeGrafter"/>
</dbReference>
<dbReference type="PANTHER" id="PTHR13194:SF19">
    <property type="entry name" value="NAD(P)-BINDING ROSSMANN-FOLD SUPERFAMILY PROTEIN"/>
    <property type="match status" value="1"/>
</dbReference>
<evidence type="ECO:0000259" key="2">
    <source>
        <dbReference type="Pfam" id="PF08547"/>
    </source>
</evidence>
<dbReference type="InterPro" id="IPR013857">
    <property type="entry name" value="NADH-UbQ_OxRdtase-assoc_prot30"/>
</dbReference>
<keyword evidence="4" id="KW-1185">Reference proteome</keyword>
<feature type="domain" description="NADH:ubiquinone oxidoreductase intermediate-associated protein 30" evidence="2">
    <location>
        <begin position="169"/>
        <end position="324"/>
    </location>
</feature>
<evidence type="ECO:0000313" key="4">
    <source>
        <dbReference type="Proteomes" id="UP000631114"/>
    </source>
</evidence>
<organism evidence="3 4">
    <name type="scientific">Coptis chinensis</name>
    <dbReference type="NCBI Taxonomy" id="261450"/>
    <lineage>
        <taxon>Eukaryota</taxon>
        <taxon>Viridiplantae</taxon>
        <taxon>Streptophyta</taxon>
        <taxon>Embryophyta</taxon>
        <taxon>Tracheophyta</taxon>
        <taxon>Spermatophyta</taxon>
        <taxon>Magnoliopsida</taxon>
        <taxon>Ranunculales</taxon>
        <taxon>Ranunculaceae</taxon>
        <taxon>Coptidoideae</taxon>
        <taxon>Coptis</taxon>
    </lineage>
</organism>
<comment type="caution">
    <text evidence="3">The sequence shown here is derived from an EMBL/GenBank/DDBJ whole genome shotgun (WGS) entry which is preliminary data.</text>
</comment>
<evidence type="ECO:0000313" key="3">
    <source>
        <dbReference type="EMBL" id="KAF9588121.1"/>
    </source>
</evidence>
<sequence length="392" mass="43327">MRDLHLYSAVTSAGHNNNPVVIVRSFGRKMLFFTRPGRDSTWIPIQGDDMYRNVTLYRGEFYALKLYGEVDVIKGHDSSSPTASSIISGLQCDVNLDDLDLALVATSSGLLMARNEEKAKRMLGPDVDMIVGDITNESTLIPEYFKGVKKVIKAKEGDTPDILRTAEFTWGALDDVVMGGVSESTFQVDQTGNESAGPTGLFKGVVSTANNGGFTSIKTKNFSVPEDLSAYEGLELQVKGDGRHYKLIVRTSAEWDTVGYTTGFDTVIDQWQTISLPFSSLRPIFRAKTVFDDHPLIQAKLSLCSKFEYDGKLNPTFVEGPFQLPISTIKAYMKESITPRFVLVSSAGVTTPDRPELDLTKQPSAVRLNKELDFILTFKSKVCPMHFVFPSN</sequence>
<dbReference type="InterPro" id="IPR008979">
    <property type="entry name" value="Galactose-bd-like_sf"/>
</dbReference>
<dbReference type="SUPFAM" id="SSF49785">
    <property type="entry name" value="Galactose-binding domain-like"/>
    <property type="match status" value="1"/>
</dbReference>
<dbReference type="OrthoDB" id="1632771at2759"/>
<dbReference type="EMBL" id="JADFTS010000009">
    <property type="protein sequence ID" value="KAF9588121.1"/>
    <property type="molecule type" value="Genomic_DNA"/>
</dbReference>
<gene>
    <name evidence="3" type="ORF">IFM89_007597</name>
</gene>
<dbReference type="Pfam" id="PF08547">
    <property type="entry name" value="CIA30"/>
    <property type="match status" value="1"/>
</dbReference>
<protein>
    <recommendedName>
        <fullName evidence="2">NADH:ubiquinone oxidoreductase intermediate-associated protein 30 domain-containing protein</fullName>
    </recommendedName>
</protein>
<dbReference type="GO" id="GO:0010257">
    <property type="term" value="P:NADH dehydrogenase complex assembly"/>
    <property type="evidence" value="ECO:0007669"/>
    <property type="project" value="TreeGrafter"/>
</dbReference>
<dbReference type="InterPro" id="IPR039131">
    <property type="entry name" value="NDUFAF1"/>
</dbReference>
<proteinExistence type="inferred from homology"/>
<dbReference type="AlphaFoldDB" id="A0A835GV53"/>
<accession>A0A835GV53</accession>